<gene>
    <name evidence="5" type="ORF">METZ01_LOCUS355257</name>
</gene>
<keyword evidence="2" id="KW-0238">DNA-binding</keyword>
<dbReference type="PRINTS" id="PR01590">
    <property type="entry name" value="HTHFIS"/>
</dbReference>
<dbReference type="AlphaFoldDB" id="A0A382RXQ1"/>
<evidence type="ECO:0000256" key="3">
    <source>
        <dbReference type="ARBA" id="ARBA00029540"/>
    </source>
</evidence>
<comment type="similarity">
    <text evidence="1">Belongs to the transcriptional regulatory Fis family.</text>
</comment>
<protein>
    <recommendedName>
        <fullName evidence="3">Putative Fis-like DNA-binding protein</fullName>
    </recommendedName>
</protein>
<dbReference type="SUPFAM" id="SSF46689">
    <property type="entry name" value="Homeodomain-like"/>
    <property type="match status" value="1"/>
</dbReference>
<dbReference type="PRINTS" id="PR01591">
    <property type="entry name" value="DNABINDNGFIS"/>
</dbReference>
<proteinExistence type="inferred from homology"/>
<dbReference type="GO" id="GO:0043565">
    <property type="term" value="F:sequence-specific DNA binding"/>
    <property type="evidence" value="ECO:0007669"/>
    <property type="project" value="InterPro"/>
</dbReference>
<dbReference type="InterPro" id="IPR009057">
    <property type="entry name" value="Homeodomain-like_sf"/>
</dbReference>
<dbReference type="GO" id="GO:0006355">
    <property type="term" value="P:regulation of DNA-templated transcription"/>
    <property type="evidence" value="ECO:0007669"/>
    <property type="project" value="InterPro"/>
</dbReference>
<accession>A0A382RXQ1</accession>
<dbReference type="EMBL" id="UINC01124929">
    <property type="protein sequence ID" value="SVD02403.1"/>
    <property type="molecule type" value="Genomic_DNA"/>
</dbReference>
<dbReference type="NCBIfam" id="NF001659">
    <property type="entry name" value="PRK00430.1"/>
    <property type="match status" value="1"/>
</dbReference>
<dbReference type="InterPro" id="IPR005412">
    <property type="entry name" value="Fis_DNA-bd"/>
</dbReference>
<dbReference type="PANTHER" id="PTHR47918">
    <property type="entry name" value="DNA-BINDING PROTEIN FIS"/>
    <property type="match status" value="1"/>
</dbReference>
<evidence type="ECO:0000259" key="4">
    <source>
        <dbReference type="Pfam" id="PF02954"/>
    </source>
</evidence>
<dbReference type="InterPro" id="IPR002197">
    <property type="entry name" value="HTH_Fis"/>
</dbReference>
<dbReference type="PANTHER" id="PTHR47918:SF1">
    <property type="entry name" value="DNA-BINDING PROTEIN FIS"/>
    <property type="match status" value="1"/>
</dbReference>
<sequence length="82" mass="9407">MKKNHLNGPLSNAVQHSVQRYFRQLNGEQVTGIYDMVLQETERPLLEVTMHEVGGNQTRAAKMLGINRNTLRKKLARYGLDQ</sequence>
<feature type="domain" description="DNA binding HTH" evidence="4">
    <location>
        <begin position="38"/>
        <end position="78"/>
    </location>
</feature>
<evidence type="ECO:0000256" key="1">
    <source>
        <dbReference type="ARBA" id="ARBA00008559"/>
    </source>
</evidence>
<name>A0A382RXQ1_9ZZZZ</name>
<reference evidence="5" key="1">
    <citation type="submission" date="2018-05" db="EMBL/GenBank/DDBJ databases">
        <authorList>
            <person name="Lanie J.A."/>
            <person name="Ng W.-L."/>
            <person name="Kazmierczak K.M."/>
            <person name="Andrzejewski T.M."/>
            <person name="Davidsen T.M."/>
            <person name="Wayne K.J."/>
            <person name="Tettelin H."/>
            <person name="Glass J.I."/>
            <person name="Rusch D."/>
            <person name="Podicherti R."/>
            <person name="Tsui H.-C.T."/>
            <person name="Winkler M.E."/>
        </authorList>
    </citation>
    <scope>NUCLEOTIDE SEQUENCE</scope>
</reference>
<dbReference type="InterPro" id="IPR050207">
    <property type="entry name" value="Trans_regulatory_Fis"/>
</dbReference>
<dbReference type="Gene3D" id="1.10.10.60">
    <property type="entry name" value="Homeodomain-like"/>
    <property type="match status" value="1"/>
</dbReference>
<evidence type="ECO:0000313" key="5">
    <source>
        <dbReference type="EMBL" id="SVD02403.1"/>
    </source>
</evidence>
<organism evidence="5">
    <name type="scientific">marine metagenome</name>
    <dbReference type="NCBI Taxonomy" id="408172"/>
    <lineage>
        <taxon>unclassified sequences</taxon>
        <taxon>metagenomes</taxon>
        <taxon>ecological metagenomes</taxon>
    </lineage>
</organism>
<evidence type="ECO:0000256" key="2">
    <source>
        <dbReference type="ARBA" id="ARBA00023125"/>
    </source>
</evidence>
<dbReference type="PIRSF" id="PIRSF002097">
    <property type="entry name" value="DNA-binding_Fis"/>
    <property type="match status" value="1"/>
</dbReference>
<dbReference type="Pfam" id="PF02954">
    <property type="entry name" value="HTH_8"/>
    <property type="match status" value="1"/>
</dbReference>